<dbReference type="CDD" id="cd00093">
    <property type="entry name" value="HTH_XRE"/>
    <property type="match status" value="1"/>
</dbReference>
<evidence type="ECO:0000313" key="2">
    <source>
        <dbReference type="EMBL" id="GAA0944907.1"/>
    </source>
</evidence>
<dbReference type="Pfam" id="PF13560">
    <property type="entry name" value="HTH_31"/>
    <property type="match status" value="1"/>
</dbReference>
<dbReference type="InterPro" id="IPR001387">
    <property type="entry name" value="Cro/C1-type_HTH"/>
</dbReference>
<dbReference type="Proteomes" id="UP001501578">
    <property type="component" value="Unassembled WGS sequence"/>
</dbReference>
<reference evidence="2 3" key="1">
    <citation type="journal article" date="2019" name="Int. J. Syst. Evol. Microbiol.">
        <title>The Global Catalogue of Microorganisms (GCM) 10K type strain sequencing project: providing services to taxonomists for standard genome sequencing and annotation.</title>
        <authorList>
            <consortium name="The Broad Institute Genomics Platform"/>
            <consortium name="The Broad Institute Genome Sequencing Center for Infectious Disease"/>
            <person name="Wu L."/>
            <person name="Ma J."/>
        </authorList>
    </citation>
    <scope>NUCLEOTIDE SEQUENCE [LARGE SCALE GENOMIC DNA]</scope>
    <source>
        <strain evidence="2 3">JCM 11136</strain>
    </source>
</reference>
<dbReference type="EMBL" id="BAAAHQ010000037">
    <property type="protein sequence ID" value="GAA0944907.1"/>
    <property type="molecule type" value="Genomic_DNA"/>
</dbReference>
<dbReference type="Gene3D" id="1.10.260.40">
    <property type="entry name" value="lambda repressor-like DNA-binding domains"/>
    <property type="match status" value="1"/>
</dbReference>
<keyword evidence="3" id="KW-1185">Reference proteome</keyword>
<sequence>MASSPNQAREALGARLRDLRRDAGLTGVALSALAGWQSSKVSKIEYGKQAPSEADIRLWCLHTHAEQHVPDLVAAVRTMETQYVEWRRQLRSGTRRRQQNQVAWEDETYLLRVFQPTVIPGLLQTEEYARMILRKIISYYGIPDDLESGVAARLERQKVLYRGDRRFHMVLAHAALQTHSDDRSTMIGQLERLLTLMTLPRLRLGVIPARAPYEVTPFHGFWMFDERMVLVETLSAELKVVQPHEIALYAKAFDSFARSAVHGRDASDLIALEVARLTNEPSS</sequence>
<evidence type="ECO:0000313" key="3">
    <source>
        <dbReference type="Proteomes" id="UP001501578"/>
    </source>
</evidence>
<dbReference type="InterPro" id="IPR043917">
    <property type="entry name" value="DUF5753"/>
</dbReference>
<proteinExistence type="predicted"/>
<protein>
    <submittedName>
        <fullName evidence="2">Helix-turn-helix transcriptional regulator</fullName>
    </submittedName>
</protein>
<dbReference type="RefSeq" id="WP_343953420.1">
    <property type="nucleotide sequence ID" value="NZ_BAAAHQ010000037.1"/>
</dbReference>
<dbReference type="InterPro" id="IPR010982">
    <property type="entry name" value="Lambda_DNA-bd_dom_sf"/>
</dbReference>
<gene>
    <name evidence="2" type="ORF">GCM10009560_59400</name>
</gene>
<organism evidence="2 3">
    <name type="scientific">Nonomuraea longicatena</name>
    <dbReference type="NCBI Taxonomy" id="83682"/>
    <lineage>
        <taxon>Bacteria</taxon>
        <taxon>Bacillati</taxon>
        <taxon>Actinomycetota</taxon>
        <taxon>Actinomycetes</taxon>
        <taxon>Streptosporangiales</taxon>
        <taxon>Streptosporangiaceae</taxon>
        <taxon>Nonomuraea</taxon>
    </lineage>
</organism>
<evidence type="ECO:0000259" key="1">
    <source>
        <dbReference type="Pfam" id="PF19054"/>
    </source>
</evidence>
<dbReference type="Pfam" id="PF19054">
    <property type="entry name" value="DUF5753"/>
    <property type="match status" value="1"/>
</dbReference>
<name>A0ABN1QN27_9ACTN</name>
<dbReference type="SUPFAM" id="SSF47413">
    <property type="entry name" value="lambda repressor-like DNA-binding domains"/>
    <property type="match status" value="1"/>
</dbReference>
<accession>A0ABN1QN27</accession>
<comment type="caution">
    <text evidence="2">The sequence shown here is derived from an EMBL/GenBank/DDBJ whole genome shotgun (WGS) entry which is preliminary data.</text>
</comment>
<feature type="domain" description="DUF5753" evidence="1">
    <location>
        <begin position="102"/>
        <end position="270"/>
    </location>
</feature>